<organism evidence="1 2">
    <name type="scientific">Gordonia phage SoilAssassin</name>
    <dbReference type="NCBI Taxonomy" id="1821562"/>
    <lineage>
        <taxon>Viruses</taxon>
        <taxon>Duplodnaviria</taxon>
        <taxon>Heunggongvirae</taxon>
        <taxon>Uroviricota</taxon>
        <taxon>Caudoviricetes</taxon>
        <taxon>Attisvirus</taxon>
        <taxon>Attisvirus attis</taxon>
    </lineage>
</organism>
<accession>A0A142K8P0</accession>
<dbReference type="Proteomes" id="UP000207764">
    <property type="component" value="Segment"/>
</dbReference>
<sequence length="125" mass="13449">MPEFIARTDPDSTSGRTGPGRWAVVMTPCPGTLWTNDIDAVGFVAITQVGDSIFETIDVDDQIQAGIDAGRTATQVFDGMVGLIGKSVSEGELTNWGRPSTRLKLDAPPRLTKREILDVTAETEQ</sequence>
<name>A0A142K8P0_9CAUD</name>
<dbReference type="RefSeq" id="YP_009303067.1">
    <property type="nucleotide sequence ID" value="NC_031251.1"/>
</dbReference>
<dbReference type="KEGG" id="vg:29124527"/>
<evidence type="ECO:0000313" key="1">
    <source>
        <dbReference type="EMBL" id="AMS02473.1"/>
    </source>
</evidence>
<dbReference type="OrthoDB" id="15229at10239"/>
<evidence type="ECO:0000313" key="2">
    <source>
        <dbReference type="Proteomes" id="UP000207764"/>
    </source>
</evidence>
<dbReference type="EMBL" id="KU963246">
    <property type="protein sequence ID" value="AMS02473.1"/>
    <property type="molecule type" value="Genomic_DNA"/>
</dbReference>
<protein>
    <submittedName>
        <fullName evidence="1">Uncharacterized protein</fullName>
    </submittedName>
</protein>
<dbReference type="GeneID" id="29124527"/>
<reference evidence="2" key="1">
    <citation type="submission" date="2016-03" db="EMBL/GenBank/DDBJ databases">
        <authorList>
            <person name="Ploux O."/>
        </authorList>
    </citation>
    <scope>NUCLEOTIDE SEQUENCE [LARGE SCALE GENOMIC DNA]</scope>
</reference>
<proteinExistence type="predicted"/>
<gene>
    <name evidence="1" type="primary">72</name>
    <name evidence="1" type="ORF">SEA_SOILASSASSIN_72</name>
</gene>